<dbReference type="RefSeq" id="WP_105532324.1">
    <property type="nucleotide sequence ID" value="NZ_PUGF01000011.1"/>
</dbReference>
<reference evidence="1 2" key="1">
    <citation type="submission" date="2018-02" db="EMBL/GenBank/DDBJ databases">
        <title>Solimicrobium silvestre gen. nov., sp. nov., isolated from alpine forest soil.</title>
        <authorList>
            <person name="Margesin R."/>
            <person name="Albuquerque L."/>
            <person name="Zhang D.-C."/>
            <person name="Froufe H.J.C."/>
            <person name="Severino R."/>
            <person name="Roxo I."/>
            <person name="Egas C."/>
            <person name="Da Costa M.S."/>
        </authorList>
    </citation>
    <scope>NUCLEOTIDE SEQUENCE [LARGE SCALE GENOMIC DNA]</scope>
    <source>
        <strain evidence="1 2">S20-91</strain>
    </source>
</reference>
<evidence type="ECO:0000313" key="1">
    <source>
        <dbReference type="EMBL" id="PRC92843.1"/>
    </source>
</evidence>
<comment type="caution">
    <text evidence="1">The sequence shown here is derived from an EMBL/GenBank/DDBJ whole genome shotgun (WGS) entry which is preliminary data.</text>
</comment>
<name>A0A2S9GYQ6_9BURK</name>
<organism evidence="1 2">
    <name type="scientific">Solimicrobium silvestre</name>
    <dbReference type="NCBI Taxonomy" id="2099400"/>
    <lineage>
        <taxon>Bacteria</taxon>
        <taxon>Pseudomonadati</taxon>
        <taxon>Pseudomonadota</taxon>
        <taxon>Betaproteobacteria</taxon>
        <taxon>Burkholderiales</taxon>
        <taxon>Oxalobacteraceae</taxon>
        <taxon>Solimicrobium</taxon>
    </lineage>
</organism>
<accession>A0A2S9GYQ6</accession>
<sequence length="108" mass="12233">MQTQPGQLLNALGNTLNWHGDGYTVSGQARRPTELALLQGIRHSAMLAFVDEEPELISRWIWLERAQPQLNTDLEWRLLDSLFQIDPAAGLLRVGEDGQFFQANKLSF</sequence>
<protein>
    <submittedName>
        <fullName evidence="1">Uncharacterized protein</fullName>
    </submittedName>
</protein>
<dbReference type="OrthoDB" id="8847912at2"/>
<evidence type="ECO:0000313" key="2">
    <source>
        <dbReference type="Proteomes" id="UP000237839"/>
    </source>
</evidence>
<dbReference type="Proteomes" id="UP000237839">
    <property type="component" value="Unassembled WGS sequence"/>
</dbReference>
<proteinExistence type="predicted"/>
<gene>
    <name evidence="1" type="ORF">S2091_2573</name>
</gene>
<dbReference type="AlphaFoldDB" id="A0A2S9GYQ6"/>
<keyword evidence="2" id="KW-1185">Reference proteome</keyword>
<dbReference type="EMBL" id="PUGF01000011">
    <property type="protein sequence ID" value="PRC92843.1"/>
    <property type="molecule type" value="Genomic_DNA"/>
</dbReference>